<organism evidence="2 3">
    <name type="scientific">Cronartium quercuum f. sp. fusiforme G11</name>
    <dbReference type="NCBI Taxonomy" id="708437"/>
    <lineage>
        <taxon>Eukaryota</taxon>
        <taxon>Fungi</taxon>
        <taxon>Dikarya</taxon>
        <taxon>Basidiomycota</taxon>
        <taxon>Pucciniomycotina</taxon>
        <taxon>Pucciniomycetes</taxon>
        <taxon>Pucciniales</taxon>
        <taxon>Coleosporiaceae</taxon>
        <taxon>Cronartium</taxon>
    </lineage>
</organism>
<comment type="caution">
    <text evidence="2">The sequence shown here is derived from an EMBL/GenBank/DDBJ whole genome shotgun (WGS) entry which is preliminary data.</text>
</comment>
<keyword evidence="3" id="KW-1185">Reference proteome</keyword>
<sequence length="180" mass="19580">MSNKSNSAQIATDLPSPDPNVPSTSNPGPSYYDEAFITTTPSSDRSRIVTLDTGAIANMFGNRSLLSDVESIQPSPINVASKDGKVFARHQGTVILGGLRIIKVLHASEQAVNLILVGLLYDAGYKINWTKTTANILSPTGEFLIHFYRNPNTRLWQVYVKSSVSNSNSKVKQNPCTQVI</sequence>
<dbReference type="EMBL" id="MU167263">
    <property type="protein sequence ID" value="KAG0146275.1"/>
    <property type="molecule type" value="Genomic_DNA"/>
</dbReference>
<feature type="region of interest" description="Disordered" evidence="1">
    <location>
        <begin position="1"/>
        <end position="34"/>
    </location>
</feature>
<feature type="compositionally biased region" description="Polar residues" evidence="1">
    <location>
        <begin position="1"/>
        <end position="10"/>
    </location>
</feature>
<evidence type="ECO:0000313" key="3">
    <source>
        <dbReference type="Proteomes" id="UP000886653"/>
    </source>
</evidence>
<name>A0A9P6TC41_9BASI</name>
<protein>
    <submittedName>
        <fullName evidence="2">Uncharacterized protein</fullName>
    </submittedName>
</protein>
<reference evidence="2" key="1">
    <citation type="submission" date="2013-11" db="EMBL/GenBank/DDBJ databases">
        <title>Genome sequence of the fusiform rust pathogen reveals effectors for host alternation and coevolution with pine.</title>
        <authorList>
            <consortium name="DOE Joint Genome Institute"/>
            <person name="Smith K."/>
            <person name="Pendleton A."/>
            <person name="Kubisiak T."/>
            <person name="Anderson C."/>
            <person name="Salamov A."/>
            <person name="Aerts A."/>
            <person name="Riley R."/>
            <person name="Clum A."/>
            <person name="Lindquist E."/>
            <person name="Ence D."/>
            <person name="Campbell M."/>
            <person name="Kronenberg Z."/>
            <person name="Feau N."/>
            <person name="Dhillon B."/>
            <person name="Hamelin R."/>
            <person name="Burleigh J."/>
            <person name="Smith J."/>
            <person name="Yandell M."/>
            <person name="Nelson C."/>
            <person name="Grigoriev I."/>
            <person name="Davis J."/>
        </authorList>
    </citation>
    <scope>NUCLEOTIDE SEQUENCE</scope>
    <source>
        <strain evidence="2">G11</strain>
    </source>
</reference>
<dbReference type="OrthoDB" id="430476at2759"/>
<proteinExistence type="predicted"/>
<accession>A0A9P6TC41</accession>
<gene>
    <name evidence="2" type="ORF">CROQUDRAFT_92894</name>
</gene>
<evidence type="ECO:0000256" key="1">
    <source>
        <dbReference type="SAM" id="MobiDB-lite"/>
    </source>
</evidence>
<dbReference type="Proteomes" id="UP000886653">
    <property type="component" value="Unassembled WGS sequence"/>
</dbReference>
<evidence type="ECO:0000313" key="2">
    <source>
        <dbReference type="EMBL" id="KAG0146275.1"/>
    </source>
</evidence>
<dbReference type="AlphaFoldDB" id="A0A9P6TC41"/>